<keyword evidence="1" id="KW-0175">Coiled coil</keyword>
<feature type="region of interest" description="Disordered" evidence="2">
    <location>
        <begin position="42"/>
        <end position="80"/>
    </location>
</feature>
<name>A0A484C5V7_PERFV</name>
<evidence type="ECO:0000256" key="2">
    <source>
        <dbReference type="SAM" id="MobiDB-lite"/>
    </source>
</evidence>
<evidence type="ECO:0000313" key="4">
    <source>
        <dbReference type="Proteomes" id="UP000295070"/>
    </source>
</evidence>
<dbReference type="Proteomes" id="UP000295070">
    <property type="component" value="Chromosome 19"/>
</dbReference>
<accession>A0A484C5V7</accession>
<feature type="non-terminal residue" evidence="3">
    <location>
        <position position="213"/>
    </location>
</feature>
<dbReference type="PANTHER" id="PTHR37476:SF1">
    <property type="entry name" value="COILED-COIL DOMAIN-CONTAINING PROTEIN 171"/>
    <property type="match status" value="1"/>
</dbReference>
<sequence>MALGQVQDLLGASERLHKDNQRLRGLVEETQLVSVRLEEEVTRLRQESSDWSTQSRGLQAELQKEREEREGEKEREREEKMAEVKKITDNYQKESNARLSFLYCVYQRLLAGCVLLREPQSMLGDFTWTELCDVINEQVDQLTSDLRGANDKIAHLQSVCEKKSVCVRELQRSQECVLSRLEESARRREEAWSSQHSHTVAQLQASRSQCDSL</sequence>
<proteinExistence type="predicted"/>
<feature type="compositionally biased region" description="Basic and acidic residues" evidence="2">
    <location>
        <begin position="62"/>
        <end position="80"/>
    </location>
</feature>
<feature type="coiled-coil region" evidence="1">
    <location>
        <begin position="132"/>
        <end position="159"/>
    </location>
</feature>
<comment type="caution">
    <text evidence="3">The sequence shown here is derived from an EMBL/GenBank/DDBJ whole genome shotgun (WGS) entry which is preliminary data.</text>
</comment>
<evidence type="ECO:0000313" key="3">
    <source>
        <dbReference type="EMBL" id="TDG99368.1"/>
    </source>
</evidence>
<reference evidence="3 4" key="1">
    <citation type="submission" date="2019-01" db="EMBL/GenBank/DDBJ databases">
        <title>A chromosome-scale genome assembly of the yellow perch, Perca flavescens.</title>
        <authorList>
            <person name="Feron R."/>
            <person name="Morvezen R."/>
            <person name="Bestin A."/>
            <person name="Haffray P."/>
            <person name="Klopp C."/>
            <person name="Zahm M."/>
            <person name="Cabau C."/>
            <person name="Roques C."/>
            <person name="Donnadieu C."/>
            <person name="Bouchez O."/>
            <person name="Christie M."/>
            <person name="Larson W."/>
            <person name="Guiguen Y."/>
        </authorList>
    </citation>
    <scope>NUCLEOTIDE SEQUENCE [LARGE SCALE GENOMIC DNA]</scope>
    <source>
        <strain evidence="3">YP-PL-M2</strain>
        <tissue evidence="3">Blood</tissue>
    </source>
</reference>
<keyword evidence="4" id="KW-1185">Reference proteome</keyword>
<dbReference type="PANTHER" id="PTHR37476">
    <property type="entry name" value="COILED-COIL DOMAIN-CONTAINING PROTEIN 171"/>
    <property type="match status" value="1"/>
</dbReference>
<evidence type="ECO:0000256" key="1">
    <source>
        <dbReference type="SAM" id="Coils"/>
    </source>
</evidence>
<dbReference type="EMBL" id="SCKG01000019">
    <property type="protein sequence ID" value="TDG99368.1"/>
    <property type="molecule type" value="Genomic_DNA"/>
</dbReference>
<organism evidence="3 4">
    <name type="scientific">Perca flavescens</name>
    <name type="common">American yellow perch</name>
    <name type="synonym">Morone flavescens</name>
    <dbReference type="NCBI Taxonomy" id="8167"/>
    <lineage>
        <taxon>Eukaryota</taxon>
        <taxon>Metazoa</taxon>
        <taxon>Chordata</taxon>
        <taxon>Craniata</taxon>
        <taxon>Vertebrata</taxon>
        <taxon>Euteleostomi</taxon>
        <taxon>Actinopterygii</taxon>
        <taxon>Neopterygii</taxon>
        <taxon>Teleostei</taxon>
        <taxon>Neoteleostei</taxon>
        <taxon>Acanthomorphata</taxon>
        <taxon>Eupercaria</taxon>
        <taxon>Perciformes</taxon>
        <taxon>Percoidei</taxon>
        <taxon>Percidae</taxon>
        <taxon>Percinae</taxon>
        <taxon>Perca</taxon>
    </lineage>
</organism>
<protein>
    <submittedName>
        <fullName evidence="3">Uncharacterized protein</fullName>
    </submittedName>
</protein>
<gene>
    <name evidence="3" type="ORF">EPR50_G00193590</name>
</gene>
<dbReference type="STRING" id="8167.A0A484C5V7"/>
<dbReference type="AlphaFoldDB" id="A0A484C5V7"/>